<evidence type="ECO:0000313" key="2">
    <source>
        <dbReference type="EMBL" id="KAG2236072.1"/>
    </source>
</evidence>
<feature type="transmembrane region" description="Helical" evidence="1">
    <location>
        <begin position="12"/>
        <end position="33"/>
    </location>
</feature>
<feature type="transmembrane region" description="Helical" evidence="1">
    <location>
        <begin position="210"/>
        <end position="230"/>
    </location>
</feature>
<dbReference type="PANTHER" id="PTHR34391:SF1">
    <property type="entry name" value="UPF0658 GOLGI APPARATUS MEMBRANE PROTEIN C1952.10C-RELATED"/>
    <property type="match status" value="1"/>
</dbReference>
<dbReference type="AlphaFoldDB" id="A0A8H7SVM7"/>
<feature type="transmembrane region" description="Helical" evidence="1">
    <location>
        <begin position="242"/>
        <end position="265"/>
    </location>
</feature>
<evidence type="ECO:0000256" key="1">
    <source>
        <dbReference type="SAM" id="Phobius"/>
    </source>
</evidence>
<keyword evidence="1" id="KW-0812">Transmembrane</keyword>
<dbReference type="InterPro" id="IPR040410">
    <property type="entry name" value="UPF0658_Golgi"/>
</dbReference>
<feature type="transmembrane region" description="Helical" evidence="1">
    <location>
        <begin position="271"/>
        <end position="294"/>
    </location>
</feature>
<feature type="transmembrane region" description="Helical" evidence="1">
    <location>
        <begin position="66"/>
        <end position="82"/>
    </location>
</feature>
<gene>
    <name evidence="2" type="ORF">INT48_006088</name>
</gene>
<dbReference type="PANTHER" id="PTHR34391">
    <property type="entry name" value="UPF0658 GOLGI APPARATUS MEMBRANE PROTEIN C1952.10C-RELATED"/>
    <property type="match status" value="1"/>
</dbReference>
<feature type="non-terminal residue" evidence="2">
    <location>
        <position position="1"/>
    </location>
</feature>
<name>A0A8H7SVM7_9FUNG</name>
<feature type="transmembrane region" description="Helical" evidence="1">
    <location>
        <begin position="135"/>
        <end position="155"/>
    </location>
</feature>
<feature type="transmembrane region" description="Helical" evidence="1">
    <location>
        <begin position="94"/>
        <end position="115"/>
    </location>
</feature>
<accession>A0A8H7SVM7</accession>
<dbReference type="EMBL" id="JAEPRE010000022">
    <property type="protein sequence ID" value="KAG2236072.1"/>
    <property type="molecule type" value="Genomic_DNA"/>
</dbReference>
<dbReference type="Proteomes" id="UP000613177">
    <property type="component" value="Unassembled WGS sequence"/>
</dbReference>
<sequence>FKQLSKSKWIKIYFALVIIQTILSIPILVKTLVNTEDVRKTLPTNPSAEYSDALFGNYLITKEYKIIYENVLFIVYEVWRLWILTDGIVHLNSLTILASAWFSVFSCIFNVMLVIESRNWASFGFDSLKLENMRLQIALTSVFFLLSIPVIIAAYKSSKEIGWEIYKKIGSSNHLKYLYHDVQRFALILKVDIFFQVFLLIGTTIISQNIIFVIISVALSVLLAIGLMFARVAISRESRWMMAVFLLLQVFLLACDIYCFLGLFQYPLTEIWYIGVVYVSGSIISITFTIYLTIQCQFNFGKGLKPFVEWYPFRSQTQPKKEGYSTAESGLRTRRIDERMPIDDDDEQDVGLLTKQDEFYGRNGAITRTSLERVDFVPYQIKLDRHQGLHKLNSIEFNNSTGFPVHKLEAQTLTASSSSVISISTESDLSLVTRPPPYSNTDTVISLHQSDRW</sequence>
<dbReference type="GO" id="GO:0005794">
    <property type="term" value="C:Golgi apparatus"/>
    <property type="evidence" value="ECO:0007669"/>
    <property type="project" value="TreeGrafter"/>
</dbReference>
<organism evidence="2 3">
    <name type="scientific">Thamnidium elegans</name>
    <dbReference type="NCBI Taxonomy" id="101142"/>
    <lineage>
        <taxon>Eukaryota</taxon>
        <taxon>Fungi</taxon>
        <taxon>Fungi incertae sedis</taxon>
        <taxon>Mucoromycota</taxon>
        <taxon>Mucoromycotina</taxon>
        <taxon>Mucoromycetes</taxon>
        <taxon>Mucorales</taxon>
        <taxon>Mucorineae</taxon>
        <taxon>Mucoraceae</taxon>
        <taxon>Thamnidium</taxon>
    </lineage>
</organism>
<reference evidence="2" key="1">
    <citation type="submission" date="2021-01" db="EMBL/GenBank/DDBJ databases">
        <title>Metabolic potential, ecology and presence of endohyphal bacteria is reflected in genomic diversity of Mucoromycotina.</title>
        <authorList>
            <person name="Muszewska A."/>
            <person name="Okrasinska A."/>
            <person name="Steczkiewicz K."/>
            <person name="Drgas O."/>
            <person name="Orlowska M."/>
            <person name="Perlinska-Lenart U."/>
            <person name="Aleksandrzak-Piekarczyk T."/>
            <person name="Szatraj K."/>
            <person name="Zielenkiewicz U."/>
            <person name="Pilsyk S."/>
            <person name="Malc E."/>
            <person name="Mieczkowski P."/>
            <person name="Kruszewska J.S."/>
            <person name="Biernat P."/>
            <person name="Pawlowska J."/>
        </authorList>
    </citation>
    <scope>NUCLEOTIDE SEQUENCE</scope>
    <source>
        <strain evidence="2">WA0000018081</strain>
    </source>
</reference>
<keyword evidence="1" id="KW-1133">Transmembrane helix</keyword>
<evidence type="ECO:0000313" key="3">
    <source>
        <dbReference type="Proteomes" id="UP000613177"/>
    </source>
</evidence>
<keyword evidence="1" id="KW-0472">Membrane</keyword>
<comment type="caution">
    <text evidence="2">The sequence shown here is derived from an EMBL/GenBank/DDBJ whole genome shotgun (WGS) entry which is preliminary data.</text>
</comment>
<keyword evidence="3" id="KW-1185">Reference proteome</keyword>
<feature type="transmembrane region" description="Helical" evidence="1">
    <location>
        <begin position="185"/>
        <end position="204"/>
    </location>
</feature>
<proteinExistence type="predicted"/>
<protein>
    <submittedName>
        <fullName evidence="2">Uncharacterized protein</fullName>
    </submittedName>
</protein>